<protein>
    <submittedName>
        <fullName evidence="1">Uncharacterized protein</fullName>
    </submittedName>
</protein>
<dbReference type="EMBL" id="QRDC01000012">
    <property type="protein sequence ID" value="KAA1277023.1"/>
    <property type="molecule type" value="Genomic_DNA"/>
</dbReference>
<proteinExistence type="predicted"/>
<comment type="caution">
    <text evidence="1">The sequence shown here is derived from an EMBL/GenBank/DDBJ whole genome shotgun (WGS) entry which is preliminary data.</text>
</comment>
<reference evidence="1 2" key="1">
    <citation type="submission" date="2018-08" db="EMBL/GenBank/DDBJ databases">
        <title>Complete genomic analysis of a Citrobacter pasteurii isolated from cockles (Cerastoderma edule) containing a new chromosomic qnrB allele.</title>
        <authorList>
            <person name="Rodrigues A."/>
            <person name="Baptista T."/>
            <person name="Quesada A."/>
            <person name="Campos M.J."/>
        </authorList>
    </citation>
    <scope>NUCLEOTIDE SEQUENCE [LARGE SCALE GENOMIC DNA]</scope>
    <source>
        <strain evidence="1 2">BA18</strain>
    </source>
</reference>
<dbReference type="AlphaFoldDB" id="A0A6N6K5U7"/>
<evidence type="ECO:0000313" key="1">
    <source>
        <dbReference type="EMBL" id="KAA1277023.1"/>
    </source>
</evidence>
<dbReference type="Proteomes" id="UP000468420">
    <property type="component" value="Unassembled WGS sequence"/>
</dbReference>
<name>A0A6N6K5U7_9ENTR</name>
<evidence type="ECO:0000313" key="2">
    <source>
        <dbReference type="Proteomes" id="UP000468420"/>
    </source>
</evidence>
<sequence length="67" mass="7782">MRKNSTNAPYGASLLCGGIVTKTFAQRSRIFLFPSIPLFHLYMMRDKTRWLAKEILIFVDNSVCKWV</sequence>
<accession>A0A6N6K5U7</accession>
<organism evidence="1 2">
    <name type="scientific">Citrobacter pasteurii</name>
    <dbReference type="NCBI Taxonomy" id="1563222"/>
    <lineage>
        <taxon>Bacteria</taxon>
        <taxon>Pseudomonadati</taxon>
        <taxon>Pseudomonadota</taxon>
        <taxon>Gammaproteobacteria</taxon>
        <taxon>Enterobacterales</taxon>
        <taxon>Enterobacteriaceae</taxon>
        <taxon>Citrobacter</taxon>
    </lineage>
</organism>
<gene>
    <name evidence="1" type="ORF">DXF85_14735</name>
</gene>